<evidence type="ECO:0000313" key="2">
    <source>
        <dbReference type="Proteomes" id="UP001275436"/>
    </source>
</evidence>
<reference evidence="1 2" key="1">
    <citation type="submission" date="2023-02" db="EMBL/GenBank/DDBJ databases">
        <title>Oceanobacillus kimchii IFOP_LL358 isolated form Alexandrium catenella lab strain.</title>
        <authorList>
            <person name="Gajardo G."/>
            <person name="Ueki S."/>
            <person name="Maruyama F."/>
        </authorList>
    </citation>
    <scope>NUCLEOTIDE SEQUENCE [LARGE SCALE GENOMIC DNA]</scope>
    <source>
        <strain evidence="1 2">IFOP_LL358</strain>
    </source>
</reference>
<evidence type="ECO:0000313" key="1">
    <source>
        <dbReference type="EMBL" id="GLO64758.1"/>
    </source>
</evidence>
<dbReference type="Proteomes" id="UP001275436">
    <property type="component" value="Unassembled WGS sequence"/>
</dbReference>
<gene>
    <name evidence="1" type="ORF">MACH08_05420</name>
</gene>
<organism evidence="1 2">
    <name type="scientific">Oceanobacillus kimchii</name>
    <dbReference type="NCBI Taxonomy" id="746691"/>
    <lineage>
        <taxon>Bacteria</taxon>
        <taxon>Bacillati</taxon>
        <taxon>Bacillota</taxon>
        <taxon>Bacilli</taxon>
        <taxon>Bacillales</taxon>
        <taxon>Bacillaceae</taxon>
        <taxon>Oceanobacillus</taxon>
    </lineage>
</organism>
<comment type="caution">
    <text evidence="1">The sequence shown here is derived from an EMBL/GenBank/DDBJ whole genome shotgun (WGS) entry which is preliminary data.</text>
</comment>
<dbReference type="RefSeq" id="WP_317957677.1">
    <property type="nucleotide sequence ID" value="NZ_BSKO01000001.1"/>
</dbReference>
<proteinExistence type="predicted"/>
<protein>
    <submittedName>
        <fullName evidence="1">Uncharacterized protein</fullName>
    </submittedName>
</protein>
<sequence length="65" mass="7883">MTFDDYILWEEVLGRIDNASYEYKHLEEHLEKPELDDLKNALKLIDKVYETGYEKVKQYEKTNNL</sequence>
<dbReference type="EMBL" id="BSKO01000001">
    <property type="protein sequence ID" value="GLO64758.1"/>
    <property type="molecule type" value="Genomic_DNA"/>
</dbReference>
<accession>A0ABQ5TDH1</accession>
<name>A0ABQ5TDH1_9BACI</name>
<keyword evidence="2" id="KW-1185">Reference proteome</keyword>